<evidence type="ECO:0000259" key="12">
    <source>
        <dbReference type="Pfam" id="PF00962"/>
    </source>
</evidence>
<dbReference type="InterPro" id="IPR032466">
    <property type="entry name" value="Metal_Hydrolase"/>
</dbReference>
<dbReference type="InterPro" id="IPR006330">
    <property type="entry name" value="Ado/ade_deaminase"/>
</dbReference>
<feature type="domain" description="Adenosine deaminase" evidence="12">
    <location>
        <begin position="193"/>
        <end position="486"/>
    </location>
</feature>
<dbReference type="AlphaFoldDB" id="A0A9P0GPW8"/>
<comment type="similarity">
    <text evidence="3">Belongs to the metallo-dependent hydrolases superfamily. Adenosine and AMP deaminases family. ADGF subfamily.</text>
</comment>
<dbReference type="FunFam" id="3.20.20.140:FF:000017">
    <property type="entry name" value="Adenosine deaminase 2"/>
    <property type="match status" value="1"/>
</dbReference>
<dbReference type="InterPro" id="IPR001365">
    <property type="entry name" value="A_deaminase_dom"/>
</dbReference>
<evidence type="ECO:0000256" key="11">
    <source>
        <dbReference type="SAM" id="SignalP"/>
    </source>
</evidence>
<dbReference type="GO" id="GO:0006154">
    <property type="term" value="P:adenosine catabolic process"/>
    <property type="evidence" value="ECO:0007669"/>
    <property type="project" value="InterPro"/>
</dbReference>
<evidence type="ECO:0000256" key="8">
    <source>
        <dbReference type="ARBA" id="ARBA00022729"/>
    </source>
</evidence>
<dbReference type="Proteomes" id="UP001153737">
    <property type="component" value="Chromosome 2"/>
</dbReference>
<feature type="signal peptide" evidence="11">
    <location>
        <begin position="1"/>
        <end position="21"/>
    </location>
</feature>
<keyword evidence="7" id="KW-0479">Metal-binding</keyword>
<evidence type="ECO:0000256" key="6">
    <source>
        <dbReference type="ARBA" id="ARBA00022525"/>
    </source>
</evidence>
<protein>
    <recommendedName>
        <fullName evidence="5">Adenosine deaminase</fullName>
        <ecNumber evidence="4">3.5.4.4</ecNumber>
    </recommendedName>
</protein>
<dbReference type="SUPFAM" id="SSF51556">
    <property type="entry name" value="Metallo-dependent hydrolases"/>
    <property type="match status" value="1"/>
</dbReference>
<feature type="domain" description="Adenosine/AMP deaminase N-terminal" evidence="13">
    <location>
        <begin position="14"/>
        <end position="100"/>
    </location>
</feature>
<dbReference type="EMBL" id="OU896708">
    <property type="protein sequence ID" value="CAH1155578.1"/>
    <property type="molecule type" value="Genomic_DNA"/>
</dbReference>
<evidence type="ECO:0000256" key="5">
    <source>
        <dbReference type="ARBA" id="ARBA00018099"/>
    </source>
</evidence>
<comment type="cofactor">
    <cofactor evidence="1">
        <name>Zn(2+)</name>
        <dbReference type="ChEBI" id="CHEBI:29105"/>
    </cofactor>
</comment>
<dbReference type="GO" id="GO:0005615">
    <property type="term" value="C:extracellular space"/>
    <property type="evidence" value="ECO:0007669"/>
    <property type="project" value="InterPro"/>
</dbReference>
<feature type="chain" id="PRO_5040289753" description="Adenosine deaminase" evidence="11">
    <location>
        <begin position="22"/>
        <end position="512"/>
    </location>
</feature>
<proteinExistence type="inferred from homology"/>
<keyword evidence="15" id="KW-1185">Reference proteome</keyword>
<evidence type="ECO:0000256" key="1">
    <source>
        <dbReference type="ARBA" id="ARBA00001947"/>
    </source>
</evidence>
<evidence type="ECO:0000256" key="7">
    <source>
        <dbReference type="ARBA" id="ARBA00022723"/>
    </source>
</evidence>
<evidence type="ECO:0000313" key="15">
    <source>
        <dbReference type="Proteomes" id="UP001153737"/>
    </source>
</evidence>
<reference evidence="14" key="1">
    <citation type="submission" date="2022-01" db="EMBL/GenBank/DDBJ databases">
        <authorList>
            <person name="King R."/>
        </authorList>
    </citation>
    <scope>NUCLEOTIDE SEQUENCE</scope>
</reference>
<evidence type="ECO:0000256" key="9">
    <source>
        <dbReference type="ARBA" id="ARBA00022801"/>
    </source>
</evidence>
<name>A0A9P0GPW8_PHACE</name>
<dbReference type="GO" id="GO:0004000">
    <property type="term" value="F:adenosine deaminase activity"/>
    <property type="evidence" value="ECO:0007669"/>
    <property type="project" value="InterPro"/>
</dbReference>
<dbReference type="NCBIfam" id="TIGR01431">
    <property type="entry name" value="adm_rel"/>
    <property type="match status" value="1"/>
</dbReference>
<dbReference type="InterPro" id="IPR013659">
    <property type="entry name" value="A_deaminase_N"/>
</dbReference>
<dbReference type="PANTHER" id="PTHR11409:SF39">
    <property type="entry name" value="ADENOSINE DEAMINASE 2"/>
    <property type="match status" value="1"/>
</dbReference>
<gene>
    <name evidence="14" type="ORF">PHAECO_LOCUS6905</name>
</gene>
<accession>A0A9P0GPW8</accession>
<dbReference type="CDD" id="cd01321">
    <property type="entry name" value="ADGF"/>
    <property type="match status" value="1"/>
</dbReference>
<dbReference type="EC" id="3.5.4.4" evidence="4"/>
<dbReference type="Pfam" id="PF00962">
    <property type="entry name" value="A_deaminase"/>
    <property type="match status" value="1"/>
</dbReference>
<organism evidence="14 15">
    <name type="scientific">Phaedon cochleariae</name>
    <name type="common">Mustard beetle</name>
    <dbReference type="NCBI Taxonomy" id="80249"/>
    <lineage>
        <taxon>Eukaryota</taxon>
        <taxon>Metazoa</taxon>
        <taxon>Ecdysozoa</taxon>
        <taxon>Arthropoda</taxon>
        <taxon>Hexapoda</taxon>
        <taxon>Insecta</taxon>
        <taxon>Pterygota</taxon>
        <taxon>Neoptera</taxon>
        <taxon>Endopterygota</taxon>
        <taxon>Coleoptera</taxon>
        <taxon>Polyphaga</taxon>
        <taxon>Cucujiformia</taxon>
        <taxon>Chrysomeloidea</taxon>
        <taxon>Chrysomelidae</taxon>
        <taxon>Chrysomelinae</taxon>
        <taxon>Chrysomelini</taxon>
        <taxon>Phaedon</taxon>
    </lineage>
</organism>
<sequence length="512" mass="59677">MRTYVAIQIFIVLIFSTMISCTTTEEYWKNRAILMKKDRRHALGSSLKLTKEEQKVNGILMNYKLREFDEGFQNPESFLAAKHFFEAKEGIEQSKVFKLIKKIPKGASLHSHDLALASNEFLYNLTFRDNLYSCVVNGELKLHFFSADKVNKFCNWSLVNDMRKQDPNFDNFLRSKLTLICDNPSEKYRDLRTVWKSFTNIFLAIENLIAYYPVWQDYFYQALKELHEDNVKYLEFRGYIPEVYDLNGHTYDAVEVVKMYHDTLDKFKRDYPDFIGAKFIYAPHRSATNNTMQQYIYTFRRIKKRFPDFVAGFDLVGEEDLGEPLSSFVPQLLELKSNYGANFFFHAGETNWYDESTDLNLLDAILLNTTRIGHGFAALKHPLLLREIKEREIAIEICPISNQVLKLVDDLRNHPGSIMIANNDPIVIAPDDPSFWGAKGLSYDWYLAFMGMSGRESDLRFLKQLAINSIRYSSMEDHEKSEALEKWENDWSIFVKEQLSNHCSANNEAIGV</sequence>
<comment type="subcellular location">
    <subcellularLocation>
        <location evidence="2">Secreted</location>
    </subcellularLocation>
</comment>
<dbReference type="InterPro" id="IPR006331">
    <property type="entry name" value="ADGF"/>
</dbReference>
<keyword evidence="6" id="KW-0964">Secreted</keyword>
<evidence type="ECO:0000256" key="2">
    <source>
        <dbReference type="ARBA" id="ARBA00004613"/>
    </source>
</evidence>
<dbReference type="OrthoDB" id="7202371at2759"/>
<keyword evidence="9" id="KW-0378">Hydrolase</keyword>
<evidence type="ECO:0000256" key="4">
    <source>
        <dbReference type="ARBA" id="ARBA00012784"/>
    </source>
</evidence>
<dbReference type="Pfam" id="PF08451">
    <property type="entry name" value="A_deaminase_N"/>
    <property type="match status" value="1"/>
</dbReference>
<dbReference type="Gene3D" id="3.20.20.140">
    <property type="entry name" value="Metal-dependent hydrolases"/>
    <property type="match status" value="1"/>
</dbReference>
<reference evidence="14" key="2">
    <citation type="submission" date="2022-10" db="EMBL/GenBank/DDBJ databases">
        <authorList>
            <consortium name="ENA_rothamsted_submissions"/>
            <consortium name="culmorum"/>
            <person name="King R."/>
        </authorList>
    </citation>
    <scope>NUCLEOTIDE SEQUENCE</scope>
</reference>
<evidence type="ECO:0000313" key="14">
    <source>
        <dbReference type="EMBL" id="CAH1155578.1"/>
    </source>
</evidence>
<keyword evidence="8 11" id="KW-0732">Signal</keyword>
<dbReference type="GO" id="GO:0046872">
    <property type="term" value="F:metal ion binding"/>
    <property type="evidence" value="ECO:0007669"/>
    <property type="project" value="UniProtKB-KW"/>
</dbReference>
<comment type="catalytic activity">
    <reaction evidence="10">
        <text>adenosine + H2O + H(+) = inosine + NH4(+)</text>
        <dbReference type="Rhea" id="RHEA:24408"/>
        <dbReference type="ChEBI" id="CHEBI:15377"/>
        <dbReference type="ChEBI" id="CHEBI:15378"/>
        <dbReference type="ChEBI" id="CHEBI:16335"/>
        <dbReference type="ChEBI" id="CHEBI:17596"/>
        <dbReference type="ChEBI" id="CHEBI:28938"/>
        <dbReference type="EC" id="3.5.4.4"/>
    </reaction>
</comment>
<evidence type="ECO:0000256" key="10">
    <source>
        <dbReference type="ARBA" id="ARBA00047764"/>
    </source>
</evidence>
<dbReference type="GO" id="GO:0046103">
    <property type="term" value="P:inosine biosynthetic process"/>
    <property type="evidence" value="ECO:0007669"/>
    <property type="project" value="TreeGrafter"/>
</dbReference>
<evidence type="ECO:0000259" key="13">
    <source>
        <dbReference type="Pfam" id="PF08451"/>
    </source>
</evidence>
<evidence type="ECO:0000256" key="3">
    <source>
        <dbReference type="ARBA" id="ARBA00006083"/>
    </source>
</evidence>
<dbReference type="PANTHER" id="PTHR11409">
    <property type="entry name" value="ADENOSINE DEAMINASE"/>
    <property type="match status" value="1"/>
</dbReference>